<evidence type="ECO:0000313" key="3">
    <source>
        <dbReference type="Proteomes" id="UP000601435"/>
    </source>
</evidence>
<dbReference type="OrthoDB" id="416379at2759"/>
<evidence type="ECO:0000313" key="2">
    <source>
        <dbReference type="EMBL" id="CAE7843494.1"/>
    </source>
</evidence>
<gene>
    <name evidence="2" type="ORF">SNEC2469_LOCUS25766</name>
</gene>
<feature type="region of interest" description="Disordered" evidence="1">
    <location>
        <begin position="189"/>
        <end position="220"/>
    </location>
</feature>
<sequence length="244" mass="25951">MDGSGLRSVSVLPSINMQGLVFVAFAEGTLSFTRGKGVCLLAPGPGTRAKELQQQLDALRAQHTQLQQDMVGRLKGTNSTDVEGEGHLGDSIAVASRVRQAGLLPSKLHSARVDMSELNSNYVERALTGGLAQGIHLTVNYGQDLANPTGAVSYWRDKQHFDGPPQQMVLLLTEARRLPAFGASIRIPCQGAAPPDLPEPEARPPPQAGDQTVAPSCLHAGNDLNCQQESRASDAALRRFVVTA</sequence>
<dbReference type="AlphaFoldDB" id="A0A812ZWL8"/>
<proteinExistence type="predicted"/>
<organism evidence="2 3">
    <name type="scientific">Symbiodinium necroappetens</name>
    <dbReference type="NCBI Taxonomy" id="1628268"/>
    <lineage>
        <taxon>Eukaryota</taxon>
        <taxon>Sar</taxon>
        <taxon>Alveolata</taxon>
        <taxon>Dinophyceae</taxon>
        <taxon>Suessiales</taxon>
        <taxon>Symbiodiniaceae</taxon>
        <taxon>Symbiodinium</taxon>
    </lineage>
</organism>
<protein>
    <submittedName>
        <fullName evidence="2">Uncharacterized protein</fullName>
    </submittedName>
</protein>
<accession>A0A812ZWL8</accession>
<reference evidence="2" key="1">
    <citation type="submission" date="2021-02" db="EMBL/GenBank/DDBJ databases">
        <authorList>
            <person name="Dougan E. K."/>
            <person name="Rhodes N."/>
            <person name="Thang M."/>
            <person name="Chan C."/>
        </authorList>
    </citation>
    <scope>NUCLEOTIDE SEQUENCE</scope>
</reference>
<dbReference type="Proteomes" id="UP000601435">
    <property type="component" value="Unassembled WGS sequence"/>
</dbReference>
<name>A0A812ZWL8_9DINO</name>
<dbReference type="EMBL" id="CAJNJA010051252">
    <property type="protein sequence ID" value="CAE7843494.1"/>
    <property type="molecule type" value="Genomic_DNA"/>
</dbReference>
<comment type="caution">
    <text evidence="2">The sequence shown here is derived from an EMBL/GenBank/DDBJ whole genome shotgun (WGS) entry which is preliminary data.</text>
</comment>
<keyword evidence="3" id="KW-1185">Reference proteome</keyword>
<evidence type="ECO:0000256" key="1">
    <source>
        <dbReference type="SAM" id="MobiDB-lite"/>
    </source>
</evidence>